<dbReference type="FunCoup" id="B2A538">
    <property type="interactions" value="65"/>
</dbReference>
<evidence type="ECO:0008006" key="3">
    <source>
        <dbReference type="Google" id="ProtNLM"/>
    </source>
</evidence>
<dbReference type="OrthoDB" id="1680784at2"/>
<dbReference type="eggNOG" id="ENOG5032YS3">
    <property type="taxonomic scope" value="Bacteria"/>
</dbReference>
<reference evidence="1 2" key="1">
    <citation type="submission" date="2008-04" db="EMBL/GenBank/DDBJ databases">
        <title>Complete sequence of chromosome of Natranaerobius thermophilus JW/NM-WN-LF.</title>
        <authorList>
            <consortium name="US DOE Joint Genome Institute"/>
            <person name="Copeland A."/>
            <person name="Lucas S."/>
            <person name="Lapidus A."/>
            <person name="Glavina del Rio T."/>
            <person name="Dalin E."/>
            <person name="Tice H."/>
            <person name="Bruce D."/>
            <person name="Goodwin L."/>
            <person name="Pitluck S."/>
            <person name="Chertkov O."/>
            <person name="Brettin T."/>
            <person name="Detter J.C."/>
            <person name="Han C."/>
            <person name="Kuske C.R."/>
            <person name="Schmutz J."/>
            <person name="Larimer F."/>
            <person name="Land M."/>
            <person name="Hauser L."/>
            <person name="Kyrpides N."/>
            <person name="Lykidis A."/>
            <person name="Mesbah N.M."/>
            <person name="Wiegel J."/>
        </authorList>
    </citation>
    <scope>NUCLEOTIDE SEQUENCE [LARGE SCALE GENOMIC DNA]</scope>
    <source>
        <strain evidence="2">ATCC BAA-1301 / DSM 18059 / JW/NM-WN-LF</strain>
    </source>
</reference>
<dbReference type="InterPro" id="IPR038503">
    <property type="entry name" value="SpoIIIAH_sf"/>
</dbReference>
<dbReference type="Pfam" id="PF12685">
    <property type="entry name" value="SpoIIIAH"/>
    <property type="match status" value="1"/>
</dbReference>
<protein>
    <recommendedName>
        <fullName evidence="3">Stage III sporulation protein AH</fullName>
    </recommendedName>
</protein>
<dbReference type="RefSeq" id="WP_012448148.1">
    <property type="nucleotide sequence ID" value="NC_010718.1"/>
</dbReference>
<organism evidence="1 2">
    <name type="scientific">Natranaerobius thermophilus (strain ATCC BAA-1301 / DSM 18059 / JW/NM-WN-LF)</name>
    <dbReference type="NCBI Taxonomy" id="457570"/>
    <lineage>
        <taxon>Bacteria</taxon>
        <taxon>Bacillati</taxon>
        <taxon>Bacillota</taxon>
        <taxon>Clostridia</taxon>
        <taxon>Natranaerobiales</taxon>
        <taxon>Natranaerobiaceae</taxon>
        <taxon>Natranaerobius</taxon>
    </lineage>
</organism>
<name>B2A538_NATTJ</name>
<dbReference type="KEGG" id="nth:Nther_1706"/>
<dbReference type="HOGENOM" id="CLU_105396_2_0_9"/>
<keyword evidence="2" id="KW-1185">Reference proteome</keyword>
<evidence type="ECO:0000313" key="1">
    <source>
        <dbReference type="EMBL" id="ACB85280.1"/>
    </source>
</evidence>
<dbReference type="EMBL" id="CP001034">
    <property type="protein sequence ID" value="ACB85280.1"/>
    <property type="molecule type" value="Genomic_DNA"/>
</dbReference>
<dbReference type="Gene3D" id="1.10.287.4300">
    <property type="entry name" value="Stage III sporulation protein AH-like"/>
    <property type="match status" value="1"/>
</dbReference>
<dbReference type="AlphaFoldDB" id="B2A538"/>
<dbReference type="Proteomes" id="UP000001683">
    <property type="component" value="Chromosome"/>
</dbReference>
<proteinExistence type="predicted"/>
<accession>B2A538</accession>
<evidence type="ECO:0000313" key="2">
    <source>
        <dbReference type="Proteomes" id="UP000001683"/>
    </source>
</evidence>
<gene>
    <name evidence="1" type="ordered locus">Nther_1706</name>
</gene>
<dbReference type="STRING" id="457570.Nther_1706"/>
<dbReference type="InterPro" id="IPR024232">
    <property type="entry name" value="SpoIIIAH"/>
</dbReference>
<dbReference type="InParanoid" id="B2A538"/>
<sequence length="212" mass="25040">MKIVHLKRRWLLLVLALFIATAFWIINVERQVEEVEILKDEAVKKDDQEVFSFKEESNDMIQKDEFDSEFISKDEELDDVSDILPPEKAEDWELEDDKDFFVEYRLQRDRVRSKEIERLNEFLDNPNTSQDAKQEVEQELLELVTKKEKELIIENLIRANGFEDAILFYRDSFANVVVRAENLSETEVMQIAEIVSENANIQTSNVKVVEHN</sequence>
<reference evidence="1 2" key="2">
    <citation type="journal article" date="2011" name="J. Bacteriol.">
        <title>Complete genome sequence of the anaerobic, halophilic alkalithermophile Natranaerobius thermophilus JW/NM-WN-LF.</title>
        <authorList>
            <person name="Zhao B."/>
            <person name="Mesbah N.M."/>
            <person name="Dalin E."/>
            <person name="Goodwin L."/>
            <person name="Nolan M."/>
            <person name="Pitluck S."/>
            <person name="Chertkov O."/>
            <person name="Brettin T.S."/>
            <person name="Han J."/>
            <person name="Larimer F.W."/>
            <person name="Land M.L."/>
            <person name="Hauser L."/>
            <person name="Kyrpides N."/>
            <person name="Wiegel J."/>
        </authorList>
    </citation>
    <scope>NUCLEOTIDE SEQUENCE [LARGE SCALE GENOMIC DNA]</scope>
    <source>
        <strain evidence="2">ATCC BAA-1301 / DSM 18059 / JW/NM-WN-LF</strain>
    </source>
</reference>